<dbReference type="InterPro" id="IPR036134">
    <property type="entry name" value="Crypto/Photolyase_FAD-like_sf"/>
</dbReference>
<dbReference type="GO" id="GO:0043153">
    <property type="term" value="P:entrainment of circadian clock by photoperiod"/>
    <property type="evidence" value="ECO:0007669"/>
    <property type="project" value="TreeGrafter"/>
</dbReference>
<evidence type="ECO:0000313" key="6">
    <source>
        <dbReference type="EMBL" id="QHT34918.1"/>
    </source>
</evidence>
<dbReference type="InterPro" id="IPR014729">
    <property type="entry name" value="Rossmann-like_a/b/a_fold"/>
</dbReference>
<dbReference type="InterPro" id="IPR018394">
    <property type="entry name" value="DNA_photolyase_1_CS_C"/>
</dbReference>
<evidence type="ECO:0000256" key="4">
    <source>
        <dbReference type="ARBA" id="ARBA00022991"/>
    </source>
</evidence>
<dbReference type="GO" id="GO:0006950">
    <property type="term" value="P:response to stress"/>
    <property type="evidence" value="ECO:0007669"/>
    <property type="project" value="UniProtKB-ARBA"/>
</dbReference>
<dbReference type="PRINTS" id="PR00147">
    <property type="entry name" value="DNAPHOTLYASE"/>
</dbReference>
<dbReference type="Pfam" id="PF03441">
    <property type="entry name" value="FAD_binding_7"/>
    <property type="match status" value="1"/>
</dbReference>
<evidence type="ECO:0000259" key="5">
    <source>
        <dbReference type="PROSITE" id="PS51645"/>
    </source>
</evidence>
<dbReference type="PROSITE" id="PS00394">
    <property type="entry name" value="DNA_PHOTOLYASES_1_1"/>
    <property type="match status" value="1"/>
</dbReference>
<dbReference type="Pfam" id="PF00875">
    <property type="entry name" value="DNA_photolyase"/>
    <property type="match status" value="1"/>
</dbReference>
<dbReference type="GO" id="GO:0071949">
    <property type="term" value="F:FAD binding"/>
    <property type="evidence" value="ECO:0007669"/>
    <property type="project" value="TreeGrafter"/>
</dbReference>
<dbReference type="GO" id="GO:0032922">
    <property type="term" value="P:circadian regulation of gene expression"/>
    <property type="evidence" value="ECO:0007669"/>
    <property type="project" value="TreeGrafter"/>
</dbReference>
<keyword evidence="3" id="KW-0274">FAD</keyword>
<evidence type="ECO:0000256" key="3">
    <source>
        <dbReference type="ARBA" id="ARBA00022827"/>
    </source>
</evidence>
<dbReference type="InterPro" id="IPR005101">
    <property type="entry name" value="Cryptochr/Photolyase_FAD-bd"/>
</dbReference>
<dbReference type="PANTHER" id="PTHR11455">
    <property type="entry name" value="CRYPTOCHROME"/>
    <property type="match status" value="1"/>
</dbReference>
<dbReference type="InterPro" id="IPR036155">
    <property type="entry name" value="Crypto/Photolyase_N_sf"/>
</dbReference>
<dbReference type="GO" id="GO:0005737">
    <property type="term" value="C:cytoplasm"/>
    <property type="evidence" value="ECO:0007669"/>
    <property type="project" value="TreeGrafter"/>
</dbReference>
<sequence length="428" mass="49856">MALHHATTQCENVFTCFIFTPEQVGPTNTYKSNNAVQFMVESLEDLAADIKTAGGELSTFYGKNKSVIRDLIKVLQIDAVYFNRDYTPYALIRDDEIVRLCKKMDVQCSMYQDYYLYEPGTIVSKSGNPYKVFTPFYETVLPLPVESPVTARKSVLKSHAYGAVHSEIKLADARRLLVKTNDDVLVHGGRTLGLERLRSIKEINKTYADTRDYFATNTTLLSAYIKFGCVSVREVYKQFTGELRRQLIWREFYAHVLFGYPEMDPKNTIKWKNSRTKFDLWCKGKTGFPIVDAAMRQMNTTGWMHNRGRLVVSSFLVKALLIDWRWGEKYFARKLVDYDVANNNGNWQWISGTGVDHMPYFRTFSPWIQSEKFDSEAEYIKRWIPELADVAPRDIFNWKVAHVNYKDVKYPKPVVDFNIEFHEFLKQY</sequence>
<dbReference type="EMBL" id="MN739011">
    <property type="protein sequence ID" value="QHT34918.1"/>
    <property type="molecule type" value="Genomic_DNA"/>
</dbReference>
<dbReference type="GO" id="GO:0003904">
    <property type="term" value="F:deoxyribodipyrimidine photo-lyase activity"/>
    <property type="evidence" value="ECO:0007669"/>
    <property type="project" value="TreeGrafter"/>
</dbReference>
<keyword evidence="2" id="KW-0285">Flavoprotein</keyword>
<comment type="cofactor">
    <cofactor evidence="1">
        <name>FAD</name>
        <dbReference type="ChEBI" id="CHEBI:57692"/>
    </cofactor>
</comment>
<dbReference type="SUPFAM" id="SSF52425">
    <property type="entry name" value="Cryptochrome/photolyase, N-terminal domain"/>
    <property type="match status" value="1"/>
</dbReference>
<dbReference type="AlphaFoldDB" id="A0A6C0F0M7"/>
<dbReference type="Gene3D" id="1.25.40.80">
    <property type="match status" value="1"/>
</dbReference>
<dbReference type="InterPro" id="IPR006050">
    <property type="entry name" value="DNA_photolyase_N"/>
</dbReference>
<dbReference type="Gene3D" id="3.40.50.620">
    <property type="entry name" value="HUPs"/>
    <property type="match status" value="1"/>
</dbReference>
<evidence type="ECO:0000256" key="2">
    <source>
        <dbReference type="ARBA" id="ARBA00022630"/>
    </source>
</evidence>
<feature type="domain" description="Photolyase/cryptochrome alpha/beta" evidence="5">
    <location>
        <begin position="1"/>
        <end position="116"/>
    </location>
</feature>
<dbReference type="GO" id="GO:0006139">
    <property type="term" value="P:nucleobase-containing compound metabolic process"/>
    <property type="evidence" value="ECO:0007669"/>
    <property type="project" value="UniProtKB-ARBA"/>
</dbReference>
<evidence type="ECO:0000256" key="1">
    <source>
        <dbReference type="ARBA" id="ARBA00001974"/>
    </source>
</evidence>
<keyword evidence="4" id="KW-0157">Chromophore</keyword>
<dbReference type="InterPro" id="IPR002081">
    <property type="entry name" value="Cryptochrome/DNA_photolyase_1"/>
</dbReference>
<dbReference type="PANTHER" id="PTHR11455:SF18">
    <property type="entry name" value="SI:CH1073-390K14.1"/>
    <property type="match status" value="1"/>
</dbReference>
<name>A0A6C0F0M7_9ZZZZ</name>
<dbReference type="GO" id="GO:0003677">
    <property type="term" value="F:DNA binding"/>
    <property type="evidence" value="ECO:0007669"/>
    <property type="project" value="TreeGrafter"/>
</dbReference>
<dbReference type="GO" id="GO:0005634">
    <property type="term" value="C:nucleus"/>
    <property type="evidence" value="ECO:0007669"/>
    <property type="project" value="TreeGrafter"/>
</dbReference>
<reference evidence="6" key="1">
    <citation type="journal article" date="2020" name="Nature">
        <title>Giant virus diversity and host interactions through global metagenomics.</title>
        <authorList>
            <person name="Schulz F."/>
            <person name="Roux S."/>
            <person name="Paez-Espino D."/>
            <person name="Jungbluth S."/>
            <person name="Walsh D.A."/>
            <person name="Denef V.J."/>
            <person name="McMahon K.D."/>
            <person name="Konstantinidis K.T."/>
            <person name="Eloe-Fadrosh E.A."/>
            <person name="Kyrpides N.C."/>
            <person name="Woyke T."/>
        </authorList>
    </citation>
    <scope>NUCLEOTIDE SEQUENCE</scope>
    <source>
        <strain evidence="6">GVMAG-M-3300009180-1</strain>
    </source>
</reference>
<dbReference type="Gene3D" id="1.10.579.10">
    <property type="entry name" value="DNA Cyclobutane Dipyrimidine Photolyase, subunit A, domain 3"/>
    <property type="match status" value="1"/>
</dbReference>
<accession>A0A6C0F0M7</accession>
<dbReference type="PROSITE" id="PS51645">
    <property type="entry name" value="PHR_CRY_ALPHA_BETA"/>
    <property type="match status" value="1"/>
</dbReference>
<dbReference type="PROSITE" id="PS00691">
    <property type="entry name" value="DNA_PHOTOLYASES_1_2"/>
    <property type="match status" value="1"/>
</dbReference>
<proteinExistence type="predicted"/>
<organism evidence="6">
    <name type="scientific">viral metagenome</name>
    <dbReference type="NCBI Taxonomy" id="1070528"/>
    <lineage>
        <taxon>unclassified sequences</taxon>
        <taxon>metagenomes</taxon>
        <taxon>organismal metagenomes</taxon>
    </lineage>
</organism>
<protein>
    <recommendedName>
        <fullName evidence="5">Photolyase/cryptochrome alpha/beta domain-containing protein</fullName>
    </recommendedName>
</protein>
<dbReference type="SUPFAM" id="SSF48173">
    <property type="entry name" value="Cryptochrome/photolyase FAD-binding domain"/>
    <property type="match status" value="1"/>
</dbReference>